<dbReference type="SUPFAM" id="SSF56003">
    <property type="entry name" value="Molybdenum cofactor-binding domain"/>
    <property type="match status" value="1"/>
</dbReference>
<keyword evidence="7" id="KW-0560">Oxidoreductase</keyword>
<evidence type="ECO:0000256" key="11">
    <source>
        <dbReference type="ARBA" id="ARBA00053029"/>
    </source>
</evidence>
<keyword evidence="6" id="KW-0479">Metal-binding</keyword>
<dbReference type="InterPro" id="IPR016208">
    <property type="entry name" value="Ald_Oxase/xanthine_DH-like"/>
</dbReference>
<dbReference type="SUPFAM" id="SSF54665">
    <property type="entry name" value="CO dehydrogenase molybdoprotein N-domain-like"/>
    <property type="match status" value="1"/>
</dbReference>
<evidence type="ECO:0000256" key="9">
    <source>
        <dbReference type="ARBA" id="ARBA00023014"/>
    </source>
</evidence>
<dbReference type="Gene3D" id="3.30.365.10">
    <property type="entry name" value="Aldehyde oxidase/xanthine dehydrogenase, molybdopterin binding domain"/>
    <property type="match status" value="4"/>
</dbReference>
<evidence type="ECO:0000256" key="2">
    <source>
        <dbReference type="ARBA" id="ARBA00001974"/>
    </source>
</evidence>
<evidence type="ECO:0000256" key="4">
    <source>
        <dbReference type="ARBA" id="ARBA00022505"/>
    </source>
</evidence>
<feature type="region of interest" description="Disordered" evidence="12">
    <location>
        <begin position="1"/>
        <end position="20"/>
    </location>
</feature>
<comment type="cofactor">
    <cofactor evidence="10">
        <name>[2Fe-2S] cluster</name>
        <dbReference type="ChEBI" id="CHEBI:190135"/>
    </cofactor>
</comment>
<evidence type="ECO:0000313" key="15">
    <source>
        <dbReference type="Proteomes" id="UP000600449"/>
    </source>
</evidence>
<evidence type="ECO:0000256" key="3">
    <source>
        <dbReference type="ARBA" id="ARBA00006849"/>
    </source>
</evidence>
<comment type="cofactor">
    <cofactor evidence="1">
        <name>Mo-molybdopterin</name>
        <dbReference type="ChEBI" id="CHEBI:71302"/>
    </cofactor>
</comment>
<dbReference type="Pfam" id="PF01315">
    <property type="entry name" value="Ald_Xan_dh_C"/>
    <property type="match status" value="1"/>
</dbReference>
<dbReference type="PANTHER" id="PTHR11908">
    <property type="entry name" value="XANTHINE DEHYDROGENASE"/>
    <property type="match status" value="1"/>
</dbReference>
<comment type="caution">
    <text evidence="14">The sequence shown here is derived from an EMBL/GenBank/DDBJ whole genome shotgun (WGS) entry which is preliminary data.</text>
</comment>
<evidence type="ECO:0000256" key="7">
    <source>
        <dbReference type="ARBA" id="ARBA00023002"/>
    </source>
</evidence>
<dbReference type="Pfam" id="PF02738">
    <property type="entry name" value="MoCoBD_1"/>
    <property type="match status" value="1"/>
</dbReference>
<comment type="cofactor">
    <cofactor evidence="11">
        <name>Mo-molybdopterin cytosine dinucleotide</name>
        <dbReference type="ChEBI" id="CHEBI:71308"/>
    </cofactor>
</comment>
<evidence type="ECO:0000256" key="12">
    <source>
        <dbReference type="SAM" id="MobiDB-lite"/>
    </source>
</evidence>
<dbReference type="SMART" id="SM01008">
    <property type="entry name" value="Ald_Xan_dh_C"/>
    <property type="match status" value="1"/>
</dbReference>
<dbReference type="FunFam" id="3.30.365.10:FF:000002">
    <property type="entry name" value="Xanthine dehydrogenase oxidase"/>
    <property type="match status" value="1"/>
</dbReference>
<keyword evidence="8" id="KW-0408">Iron</keyword>
<dbReference type="FunFam" id="3.30.365.10:FF:000001">
    <property type="entry name" value="Xanthine dehydrogenase oxidase"/>
    <property type="match status" value="1"/>
</dbReference>
<evidence type="ECO:0000256" key="8">
    <source>
        <dbReference type="ARBA" id="ARBA00023004"/>
    </source>
</evidence>
<reference evidence="14 15" key="1">
    <citation type="journal article" date="2014" name="Int. J. Syst. Evol. Microbiol.">
        <title>Complete genome sequence of Corynebacterium casei LMG S-19264T (=DSM 44701T), isolated from a smear-ripened cheese.</title>
        <authorList>
            <consortium name="US DOE Joint Genome Institute (JGI-PGF)"/>
            <person name="Walter F."/>
            <person name="Albersmeier A."/>
            <person name="Kalinowski J."/>
            <person name="Ruckert C."/>
        </authorList>
    </citation>
    <scope>NUCLEOTIDE SEQUENCE [LARGE SCALE GENOMIC DNA]</scope>
    <source>
        <strain evidence="14 15">CGMCC 1.9161</strain>
    </source>
</reference>
<organism evidence="14 15">
    <name type="scientific">Salinarimonas ramus</name>
    <dbReference type="NCBI Taxonomy" id="690164"/>
    <lineage>
        <taxon>Bacteria</taxon>
        <taxon>Pseudomonadati</taxon>
        <taxon>Pseudomonadota</taxon>
        <taxon>Alphaproteobacteria</taxon>
        <taxon>Hyphomicrobiales</taxon>
        <taxon>Salinarimonadaceae</taxon>
        <taxon>Salinarimonas</taxon>
    </lineage>
</organism>
<dbReference type="InterPro" id="IPR008274">
    <property type="entry name" value="AldOxase/xan_DH_MoCoBD1"/>
</dbReference>
<dbReference type="Gene3D" id="3.90.1170.50">
    <property type="entry name" value="Aldehyde oxidase/xanthine dehydrogenase, a/b hammerhead"/>
    <property type="match status" value="1"/>
</dbReference>
<proteinExistence type="inferred from homology"/>
<feature type="domain" description="Aldehyde oxidase/xanthine dehydrogenase a/b hammerhead" evidence="13">
    <location>
        <begin position="34"/>
        <end position="141"/>
    </location>
</feature>
<keyword evidence="4" id="KW-0500">Molybdenum</keyword>
<comment type="similarity">
    <text evidence="3">Belongs to the xanthine dehydrogenase family.</text>
</comment>
<dbReference type="GO" id="GO:0016491">
    <property type="term" value="F:oxidoreductase activity"/>
    <property type="evidence" value="ECO:0007669"/>
    <property type="project" value="UniProtKB-KW"/>
</dbReference>
<dbReference type="NCBIfam" id="TIGR02965">
    <property type="entry name" value="xanthine_xdhB"/>
    <property type="match status" value="1"/>
</dbReference>
<dbReference type="Proteomes" id="UP000600449">
    <property type="component" value="Unassembled WGS sequence"/>
</dbReference>
<accession>A0A917Q933</accession>
<keyword evidence="9" id="KW-0411">Iron-sulfur</keyword>
<keyword evidence="15" id="KW-1185">Reference proteome</keyword>
<dbReference type="EMBL" id="BMMF01000006">
    <property type="protein sequence ID" value="GGK36837.1"/>
    <property type="molecule type" value="Genomic_DNA"/>
</dbReference>
<evidence type="ECO:0000256" key="5">
    <source>
        <dbReference type="ARBA" id="ARBA00022714"/>
    </source>
</evidence>
<evidence type="ECO:0000313" key="14">
    <source>
        <dbReference type="EMBL" id="GGK36837.1"/>
    </source>
</evidence>
<keyword evidence="5" id="KW-0001">2Fe-2S</keyword>
<dbReference type="InterPro" id="IPR000674">
    <property type="entry name" value="Ald_Oxase/Xan_DH_a/b"/>
</dbReference>
<dbReference type="RefSeq" id="WP_188913339.1">
    <property type="nucleotide sequence ID" value="NZ_BMMF01000006.1"/>
</dbReference>
<dbReference type="InterPro" id="IPR046867">
    <property type="entry name" value="AldOxase/xan_DH_MoCoBD2"/>
</dbReference>
<name>A0A917Q933_9HYPH</name>
<evidence type="ECO:0000259" key="13">
    <source>
        <dbReference type="SMART" id="SM01008"/>
    </source>
</evidence>
<dbReference type="GO" id="GO:0051537">
    <property type="term" value="F:2 iron, 2 sulfur cluster binding"/>
    <property type="evidence" value="ECO:0007669"/>
    <property type="project" value="UniProtKB-KW"/>
</dbReference>
<dbReference type="AlphaFoldDB" id="A0A917Q933"/>
<dbReference type="GO" id="GO:0005506">
    <property type="term" value="F:iron ion binding"/>
    <property type="evidence" value="ECO:0007669"/>
    <property type="project" value="InterPro"/>
</dbReference>
<dbReference type="PANTHER" id="PTHR11908:SF132">
    <property type="entry name" value="ALDEHYDE OXIDASE 1-RELATED"/>
    <property type="match status" value="1"/>
</dbReference>
<dbReference type="Pfam" id="PF20256">
    <property type="entry name" value="MoCoBD_2"/>
    <property type="match status" value="1"/>
</dbReference>
<comment type="cofactor">
    <cofactor evidence="2">
        <name>FAD</name>
        <dbReference type="ChEBI" id="CHEBI:57692"/>
    </cofactor>
</comment>
<sequence>MNIRHEFDDTGPDAEPLRHVRKPLPHDSARRHVMGAADYIDDVREPAGTLHVAIGMAPKARGAIRSIDLTAVRAHPGVVRVLTAADVPGKNDVSPAAGDDPMFADTRIGFHGQALFAVLAETRDAARRAAKTAIVEIEEEAPSVSVEDALERAETVLPDYGFGRGEVAPALDGAPHRLQGSLRIGGQEHFYLEGQAALATPGEEGDIHVLSSTQHPTEVQHVIARVLGIPDAYVTCEVRRMGGGFGGKESQATQWAAIAALGAHLTKRPCKVRLDRDDDFVLTGKRHDFRSDWRVGFDDEGVIAGFAVTHNARCGYSADLSQGVVDRTMFHSDNSYFFPAVRIDTRRLLTNTVSNTAFRGFGGPQGMLMIEHVMDRIAWATGRDPLDVRYANLYRPGADVTPYGQTVEETDTLRAVVETLERTSEYRTRRAAIAAFNDRSKILKKGIALTPVKFGISFTLMHLNQAGALVHVYQDGSVHLNHGGTEMGQGLYQKIAQVVAEEFGIAIERVRITATSTGKVPNTAPTAASSGTDLNGMAAKIAAGAIKARMAARAAERFGIPQEEVTFRDDRVFAGNESLTFAELARDCVMHRVHLSEAGFYRTPTISWDRANAKGRPFLYFAYGAACSEVIVDTLTGEYKVTRVDILHDVGRSINPAIDIGQIEGGFVQGMGWLTTEELVYDETSGRLRTHAPSTYKIPVASDVPEDLRVALFPNTNRMETIYRSKAVGEPPVMLANSVFCALADAVHALDPARPVPLDAPATPEAVLRACEALRGNPLPGSAPGGGGRVA</sequence>
<evidence type="ECO:0000256" key="6">
    <source>
        <dbReference type="ARBA" id="ARBA00022723"/>
    </source>
</evidence>
<evidence type="ECO:0000256" key="1">
    <source>
        <dbReference type="ARBA" id="ARBA00001924"/>
    </source>
</evidence>
<evidence type="ECO:0000256" key="10">
    <source>
        <dbReference type="ARBA" id="ARBA00034078"/>
    </source>
</evidence>
<dbReference type="InterPro" id="IPR014309">
    <property type="entry name" value="Xanthine_DH_Mopterin-bd_su"/>
</dbReference>
<dbReference type="GO" id="GO:0030151">
    <property type="term" value="F:molybdenum ion binding"/>
    <property type="evidence" value="ECO:0007669"/>
    <property type="project" value="InterPro"/>
</dbReference>
<dbReference type="InterPro" id="IPR037165">
    <property type="entry name" value="AldOxase/xan_DH_Mopterin-bd_sf"/>
</dbReference>
<gene>
    <name evidence="14" type="ORF">GCM10011322_24780</name>
</gene>
<protein>
    <submittedName>
        <fullName evidence="14">Xanthine dehydrogenase molybdopterin binding subunit</fullName>
    </submittedName>
</protein>
<dbReference type="InterPro" id="IPR036856">
    <property type="entry name" value="Ald_Oxase/Xan_DH_a/b_sf"/>
</dbReference>